<accession>A0A9D9IM90</accession>
<keyword evidence="3" id="KW-0804">Transcription</keyword>
<evidence type="ECO:0000313" key="5">
    <source>
        <dbReference type="EMBL" id="MBO8475514.1"/>
    </source>
</evidence>
<proteinExistence type="predicted"/>
<evidence type="ECO:0000256" key="2">
    <source>
        <dbReference type="ARBA" id="ARBA00023125"/>
    </source>
</evidence>
<sequence length="201" mass="22442">MKNNDNIKVVIADNSAIIRAGITTVLKRLPNYTFSTNEISNLETLQMFLRLHTPEILLINPLILSNNTISAIKKEFPKIKTVAILSSFIDSKTLTDFDDTISIFDETDSIITKMDGLLTKNEEESTDTEQLSYREKEIIACIVKGMTNKAIADKLSISIHTVITHRRNITKKLQIHSAAGLAIYAIVNKIVEIQDIKGGIN</sequence>
<evidence type="ECO:0000256" key="3">
    <source>
        <dbReference type="ARBA" id="ARBA00023163"/>
    </source>
</evidence>
<organism evidence="5 6">
    <name type="scientific">Candidatus Limisoma faecipullorum</name>
    <dbReference type="NCBI Taxonomy" id="2840854"/>
    <lineage>
        <taxon>Bacteria</taxon>
        <taxon>Pseudomonadati</taxon>
        <taxon>Bacteroidota</taxon>
        <taxon>Bacteroidia</taxon>
        <taxon>Bacteroidales</taxon>
        <taxon>Candidatus Limisoma</taxon>
    </lineage>
</organism>
<dbReference type="PANTHER" id="PTHR44688">
    <property type="entry name" value="DNA-BINDING TRANSCRIPTIONAL ACTIVATOR DEVR_DOSR"/>
    <property type="match status" value="1"/>
</dbReference>
<dbReference type="Pfam" id="PF00196">
    <property type="entry name" value="GerE"/>
    <property type="match status" value="1"/>
</dbReference>
<dbReference type="PROSITE" id="PS50043">
    <property type="entry name" value="HTH_LUXR_2"/>
    <property type="match status" value="1"/>
</dbReference>
<dbReference type="InterPro" id="IPR000792">
    <property type="entry name" value="Tscrpt_reg_LuxR_C"/>
</dbReference>
<gene>
    <name evidence="5" type="ORF">IAB88_00815</name>
</gene>
<feature type="domain" description="HTH luxR-type" evidence="4">
    <location>
        <begin position="124"/>
        <end position="189"/>
    </location>
</feature>
<dbReference type="SMART" id="SM00421">
    <property type="entry name" value="HTH_LUXR"/>
    <property type="match status" value="1"/>
</dbReference>
<reference evidence="5" key="1">
    <citation type="submission" date="2020-10" db="EMBL/GenBank/DDBJ databases">
        <authorList>
            <person name="Gilroy R."/>
        </authorList>
    </citation>
    <scope>NUCLEOTIDE SEQUENCE</scope>
    <source>
        <strain evidence="5">6919</strain>
    </source>
</reference>
<protein>
    <submittedName>
        <fullName evidence="5">Response regulator transcription factor</fullName>
    </submittedName>
</protein>
<dbReference type="InterPro" id="IPR036388">
    <property type="entry name" value="WH-like_DNA-bd_sf"/>
</dbReference>
<dbReference type="SUPFAM" id="SSF46894">
    <property type="entry name" value="C-terminal effector domain of the bipartite response regulators"/>
    <property type="match status" value="1"/>
</dbReference>
<dbReference type="PANTHER" id="PTHR44688:SF16">
    <property type="entry name" value="DNA-BINDING TRANSCRIPTIONAL ACTIVATOR DEVR_DOSR"/>
    <property type="match status" value="1"/>
</dbReference>
<dbReference type="GO" id="GO:0003677">
    <property type="term" value="F:DNA binding"/>
    <property type="evidence" value="ECO:0007669"/>
    <property type="project" value="UniProtKB-KW"/>
</dbReference>
<dbReference type="PRINTS" id="PR00038">
    <property type="entry name" value="HTHLUXR"/>
</dbReference>
<keyword evidence="1" id="KW-0805">Transcription regulation</keyword>
<dbReference type="Proteomes" id="UP000823598">
    <property type="component" value="Unassembled WGS sequence"/>
</dbReference>
<keyword evidence="2" id="KW-0238">DNA-binding</keyword>
<dbReference type="EMBL" id="JADIMC010000011">
    <property type="protein sequence ID" value="MBO8475514.1"/>
    <property type="molecule type" value="Genomic_DNA"/>
</dbReference>
<dbReference type="Gene3D" id="1.10.10.10">
    <property type="entry name" value="Winged helix-like DNA-binding domain superfamily/Winged helix DNA-binding domain"/>
    <property type="match status" value="1"/>
</dbReference>
<reference evidence="5" key="2">
    <citation type="journal article" date="2021" name="PeerJ">
        <title>Extensive microbial diversity within the chicken gut microbiome revealed by metagenomics and culture.</title>
        <authorList>
            <person name="Gilroy R."/>
            <person name="Ravi A."/>
            <person name="Getino M."/>
            <person name="Pursley I."/>
            <person name="Horton D.L."/>
            <person name="Alikhan N.F."/>
            <person name="Baker D."/>
            <person name="Gharbi K."/>
            <person name="Hall N."/>
            <person name="Watson M."/>
            <person name="Adriaenssens E.M."/>
            <person name="Foster-Nyarko E."/>
            <person name="Jarju S."/>
            <person name="Secka A."/>
            <person name="Antonio M."/>
            <person name="Oren A."/>
            <person name="Chaudhuri R.R."/>
            <person name="La Ragione R."/>
            <person name="Hildebrand F."/>
            <person name="Pallen M.J."/>
        </authorList>
    </citation>
    <scope>NUCLEOTIDE SEQUENCE</scope>
    <source>
        <strain evidence="5">6919</strain>
    </source>
</reference>
<dbReference type="AlphaFoldDB" id="A0A9D9IM90"/>
<evidence type="ECO:0000313" key="6">
    <source>
        <dbReference type="Proteomes" id="UP000823598"/>
    </source>
</evidence>
<dbReference type="PROSITE" id="PS00622">
    <property type="entry name" value="HTH_LUXR_1"/>
    <property type="match status" value="1"/>
</dbReference>
<dbReference type="GO" id="GO:0006355">
    <property type="term" value="P:regulation of DNA-templated transcription"/>
    <property type="evidence" value="ECO:0007669"/>
    <property type="project" value="InterPro"/>
</dbReference>
<dbReference type="CDD" id="cd06170">
    <property type="entry name" value="LuxR_C_like"/>
    <property type="match status" value="1"/>
</dbReference>
<evidence type="ECO:0000256" key="1">
    <source>
        <dbReference type="ARBA" id="ARBA00023015"/>
    </source>
</evidence>
<evidence type="ECO:0000259" key="4">
    <source>
        <dbReference type="PROSITE" id="PS50043"/>
    </source>
</evidence>
<dbReference type="InterPro" id="IPR016032">
    <property type="entry name" value="Sig_transdc_resp-reg_C-effctor"/>
</dbReference>
<comment type="caution">
    <text evidence="5">The sequence shown here is derived from an EMBL/GenBank/DDBJ whole genome shotgun (WGS) entry which is preliminary data.</text>
</comment>
<name>A0A9D9IM90_9BACT</name>